<organism evidence="1 2">
    <name type="scientific">Biomphalaria pfeifferi</name>
    <name type="common">Bloodfluke planorb</name>
    <name type="synonym">Freshwater snail</name>
    <dbReference type="NCBI Taxonomy" id="112525"/>
    <lineage>
        <taxon>Eukaryota</taxon>
        <taxon>Metazoa</taxon>
        <taxon>Spiralia</taxon>
        <taxon>Lophotrochozoa</taxon>
        <taxon>Mollusca</taxon>
        <taxon>Gastropoda</taxon>
        <taxon>Heterobranchia</taxon>
        <taxon>Euthyneura</taxon>
        <taxon>Panpulmonata</taxon>
        <taxon>Hygrophila</taxon>
        <taxon>Lymnaeoidea</taxon>
        <taxon>Planorbidae</taxon>
        <taxon>Biomphalaria</taxon>
    </lineage>
</organism>
<dbReference type="AlphaFoldDB" id="A0AAD8F8P2"/>
<proteinExistence type="predicted"/>
<dbReference type="Proteomes" id="UP001233172">
    <property type="component" value="Unassembled WGS sequence"/>
</dbReference>
<sequence>MTTSLDGIDIRASVVDNTLQSRDNRAGSPDMTRGDKGTALYYCYFQQTSYSVY</sequence>
<name>A0AAD8F8P2_BIOPF</name>
<feature type="non-terminal residue" evidence="1">
    <location>
        <position position="53"/>
    </location>
</feature>
<evidence type="ECO:0000313" key="1">
    <source>
        <dbReference type="EMBL" id="KAK0054723.1"/>
    </source>
</evidence>
<reference evidence="1" key="1">
    <citation type="journal article" date="2023" name="PLoS Negl. Trop. Dis.">
        <title>A genome sequence for Biomphalaria pfeifferi, the major vector snail for the human-infecting parasite Schistosoma mansoni.</title>
        <authorList>
            <person name="Bu L."/>
            <person name="Lu L."/>
            <person name="Laidemitt M.R."/>
            <person name="Zhang S.M."/>
            <person name="Mutuku M."/>
            <person name="Mkoji G."/>
            <person name="Steinauer M."/>
            <person name="Loker E.S."/>
        </authorList>
    </citation>
    <scope>NUCLEOTIDE SEQUENCE</scope>
    <source>
        <strain evidence="1">KasaAsao</strain>
    </source>
</reference>
<gene>
    <name evidence="1" type="ORF">Bpfe_015820</name>
</gene>
<protein>
    <submittedName>
        <fullName evidence="1">Uncharacterized protein</fullName>
    </submittedName>
</protein>
<dbReference type="EMBL" id="JASAOG010000075">
    <property type="protein sequence ID" value="KAK0054723.1"/>
    <property type="molecule type" value="Genomic_DNA"/>
</dbReference>
<accession>A0AAD8F8P2</accession>
<comment type="caution">
    <text evidence="1">The sequence shown here is derived from an EMBL/GenBank/DDBJ whole genome shotgun (WGS) entry which is preliminary data.</text>
</comment>
<reference evidence="1" key="2">
    <citation type="submission" date="2023-04" db="EMBL/GenBank/DDBJ databases">
        <authorList>
            <person name="Bu L."/>
            <person name="Lu L."/>
            <person name="Laidemitt M.R."/>
            <person name="Zhang S.M."/>
            <person name="Mutuku M."/>
            <person name="Mkoji G."/>
            <person name="Steinauer M."/>
            <person name="Loker E.S."/>
        </authorList>
    </citation>
    <scope>NUCLEOTIDE SEQUENCE</scope>
    <source>
        <strain evidence="1">KasaAsao</strain>
        <tissue evidence="1">Whole Snail</tissue>
    </source>
</reference>
<keyword evidence="2" id="KW-1185">Reference proteome</keyword>
<evidence type="ECO:0000313" key="2">
    <source>
        <dbReference type="Proteomes" id="UP001233172"/>
    </source>
</evidence>